<dbReference type="Proteomes" id="UP000325811">
    <property type="component" value="Chromosome I"/>
</dbReference>
<feature type="region of interest" description="Disordered" evidence="1">
    <location>
        <begin position="1"/>
        <end position="35"/>
    </location>
</feature>
<dbReference type="EMBL" id="LR699553">
    <property type="protein sequence ID" value="VVD27493.1"/>
    <property type="molecule type" value="Genomic_DNA"/>
</dbReference>
<gene>
    <name evidence="2" type="ORF">PDMSB3_1031</name>
</gene>
<name>A0A5Q4YSQ5_9BURK</name>
<dbReference type="KEGG" id="pdio:PDMSB3_1031"/>
<evidence type="ECO:0000313" key="2">
    <source>
        <dbReference type="EMBL" id="VVD27493.1"/>
    </source>
</evidence>
<accession>A0A5Q4YSQ5</accession>
<protein>
    <submittedName>
        <fullName evidence="2">Uncharacterized protein</fullName>
    </submittedName>
</protein>
<organism evidence="2 3">
    <name type="scientific">Paraburkholderia dioscoreae</name>
    <dbReference type="NCBI Taxonomy" id="2604047"/>
    <lineage>
        <taxon>Bacteria</taxon>
        <taxon>Pseudomonadati</taxon>
        <taxon>Pseudomonadota</taxon>
        <taxon>Betaproteobacteria</taxon>
        <taxon>Burkholderiales</taxon>
        <taxon>Burkholderiaceae</taxon>
        <taxon>Paraburkholderia</taxon>
    </lineage>
</organism>
<reference evidence="2 3" key="1">
    <citation type="submission" date="2019-08" db="EMBL/GenBank/DDBJ databases">
        <authorList>
            <person name="Herpell B J."/>
        </authorList>
    </citation>
    <scope>NUCLEOTIDE SEQUENCE [LARGE SCALE GENOMIC DNA]</scope>
    <source>
        <strain evidence="3">Msb3</strain>
    </source>
</reference>
<proteinExistence type="predicted"/>
<sequence length="35" mass="3689">MRRSMQAATVQLAAGPADAKATRDTEASGQSELIR</sequence>
<dbReference type="AlphaFoldDB" id="A0A5Q4YSQ5"/>
<evidence type="ECO:0000313" key="3">
    <source>
        <dbReference type="Proteomes" id="UP000325811"/>
    </source>
</evidence>
<keyword evidence="3" id="KW-1185">Reference proteome</keyword>
<evidence type="ECO:0000256" key="1">
    <source>
        <dbReference type="SAM" id="MobiDB-lite"/>
    </source>
</evidence>